<evidence type="ECO:0000313" key="1">
    <source>
        <dbReference type="EMBL" id="NOU72550.1"/>
    </source>
</evidence>
<protein>
    <submittedName>
        <fullName evidence="1">Uncharacterized protein</fullName>
    </submittedName>
</protein>
<name>A0ABX1XVF7_9BACL</name>
<dbReference type="RefSeq" id="WP_171643838.1">
    <property type="nucleotide sequence ID" value="NZ_WHOA01000095.1"/>
</dbReference>
<dbReference type="EMBL" id="WHOA01000095">
    <property type="protein sequence ID" value="NOU72550.1"/>
    <property type="molecule type" value="Genomic_DNA"/>
</dbReference>
<reference evidence="1 2" key="1">
    <citation type="submission" date="2019-10" db="EMBL/GenBank/DDBJ databases">
        <title>Description of Paenibacillus terrestris sp. nov.</title>
        <authorList>
            <person name="Carlier A."/>
            <person name="Qi S."/>
        </authorList>
    </citation>
    <scope>NUCLEOTIDE SEQUENCE [LARGE SCALE GENOMIC DNA]</scope>
    <source>
        <strain evidence="1 2">LMG 31458</strain>
    </source>
</reference>
<proteinExistence type="predicted"/>
<organism evidence="1 2">
    <name type="scientific">Paenibacillus phytorum</name>
    <dbReference type="NCBI Taxonomy" id="2654977"/>
    <lineage>
        <taxon>Bacteria</taxon>
        <taxon>Bacillati</taxon>
        <taxon>Bacillota</taxon>
        <taxon>Bacilli</taxon>
        <taxon>Bacillales</taxon>
        <taxon>Paenibacillaceae</taxon>
        <taxon>Paenibacillus</taxon>
    </lineage>
</organism>
<gene>
    <name evidence="1" type="ORF">GC098_14125</name>
</gene>
<accession>A0ABX1XVF7</accession>
<evidence type="ECO:0000313" key="2">
    <source>
        <dbReference type="Proteomes" id="UP000616779"/>
    </source>
</evidence>
<comment type="caution">
    <text evidence="1">The sequence shown here is derived from an EMBL/GenBank/DDBJ whole genome shotgun (WGS) entry which is preliminary data.</text>
</comment>
<keyword evidence="2" id="KW-1185">Reference proteome</keyword>
<sequence length="1074" mass="125887">MANDDLVSLNAITLGPKYRYLNIGLKRLKSLNKQGVIKFIKDNYGTRKYLVSISEVEAFIENENRILSNYIIVRDFYRELGGSKSSDMRGFLQGIEALRNAGVIETINYLNNLYVSVKSLNMIRDEYIQIKSLKNNLGINSYQYRQLKRKHSIIELSFSEEFTYVLKEYLELLRPSLISNINKEEYVTVWAIFTDPQYSHIKKAPETIYRLAEYGHVEVIKDVNGVSYIHLDSYKKYIHIEKKYTNEYLPLSKAAKLFKNEYFTKTHFYKLAATGAIEIVKLEKPINSSFEFIHKNQLNDFLNVFELKSELLKWISLNAYYLDKLVRENCIETIRITEVFCFINREQLDQAMQLPITINEKDYYKKDEFKSMLKLTEARYHKVLVEEKIAPVNVRGYMLFNKKDVNILQNKFNKALRNYYTSKEISEKLGVNEKQVHVLLSKFRVKCTTLERVACGAKNSEYLFKRADVNKFFVVYNREAELKSSVNVIDYGQPAMAFKQILNVMDISFSYKPKFTKTEWLNYCDNIFRTSSASEVSLRPRIMQYAACTSNIIGLCDGEELYSRSPNDINLHLFNDNIPITHRRIMYTFLKHFNSVLLINKMKSFDFKRLINPFKTIAISKDKSIYSYEEYLALFNYAKNLDEHVKFALEDAMNQMNSKKTYYYSSSWLYVLIHLNNAWRHYDVIEKFPRIKLEEVNILSLEWFKSNTLCLDQARIVINQVMRQDILVNKTGAIANFFCSEDLSIALSTAAIICEIITREVTPLATRIIDFGLSRPVFSERARNKFFSHYSESFKFESRKLNRSLLSYLYVILVDQGKGTAAHEITQRLRSHEDFETTNIYIYIPEKEFNFLTRQLFERQHFGYIPNLLAEVLLGTSENREERTKQITLLKSRFKDIYHIEATAGFINTVQTERYQVADMILQMGIEEASDLLFKLESNLLPSRQKNISCLYSETECLKPNLDCKSCPYSIPNFYAISSLVLSIKNLLNNYKVEFENTEYEAERSRMANMLFVQTDLLADACEKFGKDEVFKFFEEGRDEYFLLIENIDELNISKFLSKKNKDKWFGGGESVDS</sequence>
<dbReference type="Proteomes" id="UP000616779">
    <property type="component" value="Unassembled WGS sequence"/>
</dbReference>